<dbReference type="OrthoDB" id="3215519at2"/>
<organism evidence="1 2">
    <name type="scientific">Mycolicibacterium thermoresistibile</name>
    <name type="common">Mycobacterium thermoresistibile</name>
    <dbReference type="NCBI Taxonomy" id="1797"/>
    <lineage>
        <taxon>Bacteria</taxon>
        <taxon>Bacillati</taxon>
        <taxon>Actinomycetota</taxon>
        <taxon>Actinomycetes</taxon>
        <taxon>Mycobacteriales</taxon>
        <taxon>Mycobacteriaceae</taxon>
        <taxon>Mycolicibacterium</taxon>
    </lineage>
</organism>
<dbReference type="AlphaFoldDB" id="A0A100XCG9"/>
<comment type="caution">
    <text evidence="1">The sequence shown here is derived from an EMBL/GenBank/DDBJ whole genome shotgun (WGS) entry which is preliminary data.</text>
</comment>
<dbReference type="STRING" id="1797.RMCT_0859"/>
<accession>A0A100XCG9</accession>
<dbReference type="Pfam" id="PF13459">
    <property type="entry name" value="Fer4_15"/>
    <property type="match status" value="1"/>
</dbReference>
<dbReference type="SUPFAM" id="SSF54862">
    <property type="entry name" value="4Fe-4S ferredoxins"/>
    <property type="match status" value="1"/>
</dbReference>
<protein>
    <submittedName>
        <fullName evidence="1">Putative ferredoxin</fullName>
    </submittedName>
</protein>
<dbReference type="Proteomes" id="UP000069654">
    <property type="component" value="Unassembled WGS sequence"/>
</dbReference>
<reference evidence="1 2" key="1">
    <citation type="journal article" date="2016" name="Genome Announc.">
        <title>Draft Genome Sequences of Five Rapidly Growing Mycobacterium Species, M. thermoresistibile, M. fortuitum subsp. acetamidolyticum, M. canariasense, M. brisbanense, and M. novocastrense.</title>
        <authorList>
            <person name="Katahira K."/>
            <person name="Ogura Y."/>
            <person name="Gotoh Y."/>
            <person name="Hayashi T."/>
        </authorList>
    </citation>
    <scope>NUCLEOTIDE SEQUENCE [LARGE SCALE GENOMIC DNA]</scope>
    <source>
        <strain evidence="1 2">JCM6362</strain>
    </source>
</reference>
<dbReference type="Gene3D" id="3.30.70.20">
    <property type="match status" value="1"/>
</dbReference>
<dbReference type="OMA" id="VDIEYCQ"/>
<dbReference type="EMBL" id="BCTB01000004">
    <property type="protein sequence ID" value="GAT13888.1"/>
    <property type="molecule type" value="Genomic_DNA"/>
</dbReference>
<evidence type="ECO:0000313" key="2">
    <source>
        <dbReference type="Proteomes" id="UP000069654"/>
    </source>
</evidence>
<name>A0A100XCG9_MYCTH</name>
<sequence>MKKISVDIEYCQAHGRCYALFPDLFDAQEDGTAVVKGDGELPDSIDPADVTGSCPEAAITVG</sequence>
<reference evidence="2" key="2">
    <citation type="submission" date="2016-02" db="EMBL/GenBank/DDBJ databases">
        <title>Draft genome sequence of five rapidly growing Mycobacterium species.</title>
        <authorList>
            <person name="Katahira K."/>
            <person name="Gotou Y."/>
            <person name="Iida K."/>
            <person name="Ogura Y."/>
            <person name="Hayashi T."/>
        </authorList>
    </citation>
    <scope>NUCLEOTIDE SEQUENCE [LARGE SCALE GENOMIC DNA]</scope>
    <source>
        <strain evidence="2">JCM6362</strain>
    </source>
</reference>
<evidence type="ECO:0000313" key="1">
    <source>
        <dbReference type="EMBL" id="GAT13888.1"/>
    </source>
</evidence>
<gene>
    <name evidence="1" type="ORF">RMCT_0859</name>
</gene>
<proteinExistence type="predicted"/>